<dbReference type="Gene3D" id="3.40.50.1010">
    <property type="entry name" value="5'-nuclease"/>
    <property type="match status" value="1"/>
</dbReference>
<name>A0A0P7ZIQ8_9EURY</name>
<evidence type="ECO:0000313" key="1">
    <source>
        <dbReference type="EMBL" id="KPQ44940.1"/>
    </source>
</evidence>
<comment type="caution">
    <text evidence="1">The sequence shown here is derived from an EMBL/GenBank/DDBJ whole genome shotgun (WGS) entry which is preliminary data.</text>
</comment>
<protein>
    <recommendedName>
        <fullName evidence="3">PIN domain-containing protein</fullName>
    </recommendedName>
</protein>
<evidence type="ECO:0000313" key="2">
    <source>
        <dbReference type="Proteomes" id="UP000050360"/>
    </source>
</evidence>
<dbReference type="AlphaFoldDB" id="A0A0P7ZIQ8"/>
<dbReference type="InterPro" id="IPR029060">
    <property type="entry name" value="PIN-like_dom_sf"/>
</dbReference>
<organism evidence="1 2">
    <name type="scientific">Candidatus Methanoperedens nitratireducens</name>
    <dbReference type="NCBI Taxonomy" id="1392998"/>
    <lineage>
        <taxon>Archaea</taxon>
        <taxon>Methanobacteriati</taxon>
        <taxon>Methanobacteriota</taxon>
        <taxon>Stenosarchaea group</taxon>
        <taxon>Methanomicrobia</taxon>
        <taxon>Methanosarcinales</taxon>
        <taxon>ANME-2 cluster</taxon>
        <taxon>Candidatus Methanoperedentaceae</taxon>
        <taxon>Candidatus Methanoperedens</taxon>
    </lineage>
</organism>
<dbReference type="SUPFAM" id="SSF88723">
    <property type="entry name" value="PIN domain-like"/>
    <property type="match status" value="1"/>
</dbReference>
<dbReference type="EMBL" id="LKCM01000040">
    <property type="protein sequence ID" value="KPQ44940.1"/>
    <property type="molecule type" value="Genomic_DNA"/>
</dbReference>
<reference evidence="1 2" key="1">
    <citation type="submission" date="2015-09" db="EMBL/GenBank/DDBJ databases">
        <title>A metagenomics-based metabolic model of nitrate-dependent anaerobic oxidation of methane by Methanoperedens-like archaea.</title>
        <authorList>
            <person name="Arshad A."/>
            <person name="Speth D.R."/>
            <person name="De Graaf R.M."/>
            <person name="Op Den Camp H.J."/>
            <person name="Jetten M.S."/>
            <person name="Welte C.U."/>
        </authorList>
    </citation>
    <scope>NUCLEOTIDE SEQUENCE [LARGE SCALE GENOMIC DNA]</scope>
</reference>
<gene>
    <name evidence="1" type="ORF">MPEBLZ_00478</name>
</gene>
<dbReference type="Proteomes" id="UP000050360">
    <property type="component" value="Unassembled WGS sequence"/>
</dbReference>
<accession>A0A0P7ZIQ8</accession>
<proteinExistence type="predicted"/>
<evidence type="ECO:0008006" key="3">
    <source>
        <dbReference type="Google" id="ProtNLM"/>
    </source>
</evidence>
<sequence length="146" mass="16961">MIFIDTDIFVIERLFPNDERYIITNEFLNNDLADKCTSIFNLFELLGIASFNLNIAELKKLLKGFSEVYDIKILFPETSYESPDAFIEQLFHNVFEKISLKMSFSDALILSVAEENYCSKFVTWNVKHFKGRTDIPVKTPAEMLKP</sequence>